<dbReference type="EMBL" id="CM055759">
    <property type="protein sequence ID" value="KAJ7987812.1"/>
    <property type="molecule type" value="Genomic_DNA"/>
</dbReference>
<keyword evidence="2" id="KW-1185">Reference proteome</keyword>
<comment type="caution">
    <text evidence="1">The sequence shown here is derived from an EMBL/GenBank/DDBJ whole genome shotgun (WGS) entry which is preliminary data.</text>
</comment>
<protein>
    <submittedName>
        <fullName evidence="1">Uncharacterized protein</fullName>
    </submittedName>
</protein>
<sequence>MCSVLATLPLICLSMTPAWESIHPRARLLCQGFYQLQCCRLASCRFQHESKGNLTPKSIDVDVMDETGGDACVTAIAVNGAERVNTETREHRGRAVT</sequence>
<gene>
    <name evidence="1" type="ORF">DPEC_G00330400</name>
</gene>
<organism evidence="1 2">
    <name type="scientific">Dallia pectoralis</name>
    <name type="common">Alaska blackfish</name>
    <dbReference type="NCBI Taxonomy" id="75939"/>
    <lineage>
        <taxon>Eukaryota</taxon>
        <taxon>Metazoa</taxon>
        <taxon>Chordata</taxon>
        <taxon>Craniata</taxon>
        <taxon>Vertebrata</taxon>
        <taxon>Euteleostomi</taxon>
        <taxon>Actinopterygii</taxon>
        <taxon>Neopterygii</taxon>
        <taxon>Teleostei</taxon>
        <taxon>Protacanthopterygii</taxon>
        <taxon>Esociformes</taxon>
        <taxon>Umbridae</taxon>
        <taxon>Dallia</taxon>
    </lineage>
</organism>
<evidence type="ECO:0000313" key="2">
    <source>
        <dbReference type="Proteomes" id="UP001157502"/>
    </source>
</evidence>
<evidence type="ECO:0000313" key="1">
    <source>
        <dbReference type="EMBL" id="KAJ7987812.1"/>
    </source>
</evidence>
<accession>A0ACC2F967</accession>
<proteinExistence type="predicted"/>
<reference evidence="1" key="1">
    <citation type="submission" date="2021-05" db="EMBL/GenBank/DDBJ databases">
        <authorList>
            <person name="Pan Q."/>
            <person name="Jouanno E."/>
            <person name="Zahm M."/>
            <person name="Klopp C."/>
            <person name="Cabau C."/>
            <person name="Louis A."/>
            <person name="Berthelot C."/>
            <person name="Parey E."/>
            <person name="Roest Crollius H."/>
            <person name="Montfort J."/>
            <person name="Robinson-Rechavi M."/>
            <person name="Bouchez O."/>
            <person name="Lampietro C."/>
            <person name="Lopez Roques C."/>
            <person name="Donnadieu C."/>
            <person name="Postlethwait J."/>
            <person name="Bobe J."/>
            <person name="Dillon D."/>
            <person name="Chandos A."/>
            <person name="von Hippel F."/>
            <person name="Guiguen Y."/>
        </authorList>
    </citation>
    <scope>NUCLEOTIDE SEQUENCE</scope>
    <source>
        <strain evidence="1">YG-Jan2019</strain>
    </source>
</reference>
<dbReference type="Proteomes" id="UP001157502">
    <property type="component" value="Chromosome 32"/>
</dbReference>
<name>A0ACC2F967_DALPE</name>